<dbReference type="EMBL" id="BQNB010012374">
    <property type="protein sequence ID" value="GJT02766.1"/>
    <property type="molecule type" value="Genomic_DNA"/>
</dbReference>
<sequence>MLDHSRAEPMGILKDVLCQVGVTIILAKFFILDIPVDKDVPIVVGRIFLHTCGGIINTIKGTTSTFDGVFHQKFYAAKVRNRHEENNSEDEEEYNLKRDKNGKPFYGPTPAKYLNCDAQMDQALALQDVLNRFKKVCVWKKMIAFLGSLPVPLKNTEWIPSYSDNFVKKGDGDGKWHAKVRIVDPYKNVFDQGYETRATGRELSKFYKLILNNMGYGDVIEAMLEIMFDEEVTDEDLMSRKLIKFMLGGRGHTLIILEFACCLGLYTSDEIQDEGFETYFHRGLRSDD</sequence>
<organism evidence="1 2">
    <name type="scientific">Tanacetum coccineum</name>
    <dbReference type="NCBI Taxonomy" id="301880"/>
    <lineage>
        <taxon>Eukaryota</taxon>
        <taxon>Viridiplantae</taxon>
        <taxon>Streptophyta</taxon>
        <taxon>Embryophyta</taxon>
        <taxon>Tracheophyta</taxon>
        <taxon>Spermatophyta</taxon>
        <taxon>Magnoliopsida</taxon>
        <taxon>eudicotyledons</taxon>
        <taxon>Gunneridae</taxon>
        <taxon>Pentapetalae</taxon>
        <taxon>asterids</taxon>
        <taxon>campanulids</taxon>
        <taxon>Asterales</taxon>
        <taxon>Asteraceae</taxon>
        <taxon>Asteroideae</taxon>
        <taxon>Anthemideae</taxon>
        <taxon>Anthemidinae</taxon>
        <taxon>Tanacetum</taxon>
    </lineage>
</organism>
<accession>A0ABQ5AJB2</accession>
<name>A0ABQ5AJB2_9ASTR</name>
<comment type="caution">
    <text evidence="1">The sequence shown here is derived from an EMBL/GenBank/DDBJ whole genome shotgun (WGS) entry which is preliminary data.</text>
</comment>
<dbReference type="PANTHER" id="PTHR33067">
    <property type="entry name" value="RNA-DIRECTED DNA POLYMERASE-RELATED"/>
    <property type="match status" value="1"/>
</dbReference>
<dbReference type="Proteomes" id="UP001151760">
    <property type="component" value="Unassembled WGS sequence"/>
</dbReference>
<keyword evidence="2" id="KW-1185">Reference proteome</keyword>
<reference evidence="1" key="1">
    <citation type="journal article" date="2022" name="Int. J. Mol. Sci.">
        <title>Draft Genome of Tanacetum Coccineum: Genomic Comparison of Closely Related Tanacetum-Family Plants.</title>
        <authorList>
            <person name="Yamashiro T."/>
            <person name="Shiraishi A."/>
            <person name="Nakayama K."/>
            <person name="Satake H."/>
        </authorList>
    </citation>
    <scope>NUCLEOTIDE SEQUENCE</scope>
</reference>
<gene>
    <name evidence="1" type="ORF">Tco_0823935</name>
</gene>
<proteinExistence type="predicted"/>
<protein>
    <submittedName>
        <fullName evidence="1">Uncharacterized protein</fullName>
    </submittedName>
</protein>
<evidence type="ECO:0000313" key="1">
    <source>
        <dbReference type="EMBL" id="GJT02766.1"/>
    </source>
</evidence>
<reference evidence="1" key="2">
    <citation type="submission" date="2022-01" db="EMBL/GenBank/DDBJ databases">
        <authorList>
            <person name="Yamashiro T."/>
            <person name="Shiraishi A."/>
            <person name="Satake H."/>
            <person name="Nakayama K."/>
        </authorList>
    </citation>
    <scope>NUCLEOTIDE SEQUENCE</scope>
</reference>
<dbReference type="PANTHER" id="PTHR33067:SF9">
    <property type="entry name" value="RNA-DIRECTED DNA POLYMERASE"/>
    <property type="match status" value="1"/>
</dbReference>
<evidence type="ECO:0000313" key="2">
    <source>
        <dbReference type="Proteomes" id="UP001151760"/>
    </source>
</evidence>